<dbReference type="EMBL" id="JBHFFA010000006">
    <property type="protein sequence ID" value="KAL2622564.1"/>
    <property type="molecule type" value="Genomic_DNA"/>
</dbReference>
<evidence type="ECO:0000256" key="1">
    <source>
        <dbReference type="SAM" id="MobiDB-lite"/>
    </source>
</evidence>
<gene>
    <name evidence="2" type="ORF">R1flu_002769</name>
</gene>
<proteinExistence type="predicted"/>
<dbReference type="Proteomes" id="UP001605036">
    <property type="component" value="Unassembled WGS sequence"/>
</dbReference>
<organism evidence="2 3">
    <name type="scientific">Riccia fluitans</name>
    <dbReference type="NCBI Taxonomy" id="41844"/>
    <lineage>
        <taxon>Eukaryota</taxon>
        <taxon>Viridiplantae</taxon>
        <taxon>Streptophyta</taxon>
        <taxon>Embryophyta</taxon>
        <taxon>Marchantiophyta</taxon>
        <taxon>Marchantiopsida</taxon>
        <taxon>Marchantiidae</taxon>
        <taxon>Marchantiales</taxon>
        <taxon>Ricciaceae</taxon>
        <taxon>Riccia</taxon>
    </lineage>
</organism>
<evidence type="ECO:0000313" key="3">
    <source>
        <dbReference type="Proteomes" id="UP001605036"/>
    </source>
</evidence>
<protein>
    <submittedName>
        <fullName evidence="2">Uncharacterized protein</fullName>
    </submittedName>
</protein>
<accession>A0ABD1YAV6</accession>
<sequence length="119" mass="13466">MSINDGDQYLVRMARSCRSTKKEVVNRKGRSEVQPELTAVLKKRRSLLVHRRSTSSPATVLPIISSFLGVHATDSFFRDLAPNDFHHLALLISPPPATEVPFNSEPQGPVYPRRYPERK</sequence>
<reference evidence="2 3" key="1">
    <citation type="submission" date="2024-09" db="EMBL/GenBank/DDBJ databases">
        <title>Chromosome-scale assembly of Riccia fluitans.</title>
        <authorList>
            <person name="Paukszto L."/>
            <person name="Sawicki J."/>
            <person name="Karawczyk K."/>
            <person name="Piernik-Szablinska J."/>
            <person name="Szczecinska M."/>
            <person name="Mazdziarz M."/>
        </authorList>
    </citation>
    <scope>NUCLEOTIDE SEQUENCE [LARGE SCALE GENOMIC DNA]</scope>
    <source>
        <strain evidence="2">Rf_01</strain>
        <tissue evidence="2">Aerial parts of the thallus</tissue>
    </source>
</reference>
<evidence type="ECO:0000313" key="2">
    <source>
        <dbReference type="EMBL" id="KAL2622564.1"/>
    </source>
</evidence>
<comment type="caution">
    <text evidence="2">The sequence shown here is derived from an EMBL/GenBank/DDBJ whole genome shotgun (WGS) entry which is preliminary data.</text>
</comment>
<keyword evidence="3" id="KW-1185">Reference proteome</keyword>
<dbReference type="AlphaFoldDB" id="A0ABD1YAV6"/>
<name>A0ABD1YAV6_9MARC</name>
<feature type="region of interest" description="Disordered" evidence="1">
    <location>
        <begin position="96"/>
        <end position="119"/>
    </location>
</feature>